<gene>
    <name evidence="6" type="ORF">SAMN04488239_12064</name>
</gene>
<dbReference type="SMART" id="SM00487">
    <property type="entry name" value="DEXDc"/>
    <property type="match status" value="1"/>
</dbReference>
<evidence type="ECO:0000259" key="5">
    <source>
        <dbReference type="PROSITE" id="PS51194"/>
    </source>
</evidence>
<dbReference type="InterPro" id="IPR014001">
    <property type="entry name" value="Helicase_ATP-bd"/>
</dbReference>
<evidence type="ECO:0000256" key="1">
    <source>
        <dbReference type="ARBA" id="ARBA00022741"/>
    </source>
</evidence>
<protein>
    <submittedName>
        <fullName evidence="6">DEAD/DEAH box helicase domain-containing protein</fullName>
    </submittedName>
</protein>
<dbReference type="SMART" id="SM00490">
    <property type="entry name" value="HELICc"/>
    <property type="match status" value="1"/>
</dbReference>
<dbReference type="InterPro" id="IPR027417">
    <property type="entry name" value="P-loop_NTPase"/>
</dbReference>
<keyword evidence="1" id="KW-0547">Nucleotide-binding</keyword>
<organism evidence="6 7">
    <name type="scientific">Ruegeria marina</name>
    <dbReference type="NCBI Taxonomy" id="639004"/>
    <lineage>
        <taxon>Bacteria</taxon>
        <taxon>Pseudomonadati</taxon>
        <taxon>Pseudomonadota</taxon>
        <taxon>Alphaproteobacteria</taxon>
        <taxon>Rhodobacterales</taxon>
        <taxon>Roseobacteraceae</taxon>
        <taxon>Ruegeria</taxon>
    </lineage>
</organism>
<dbReference type="GO" id="GO:0005524">
    <property type="term" value="F:ATP binding"/>
    <property type="evidence" value="ECO:0007669"/>
    <property type="project" value="UniProtKB-KW"/>
</dbReference>
<dbReference type="SUPFAM" id="SSF52540">
    <property type="entry name" value="P-loop containing nucleoside triphosphate hydrolases"/>
    <property type="match status" value="2"/>
</dbReference>
<dbReference type="STRING" id="639004.SAMN04488239_12064"/>
<dbReference type="InterPro" id="IPR001650">
    <property type="entry name" value="Helicase_C-like"/>
</dbReference>
<evidence type="ECO:0000256" key="2">
    <source>
        <dbReference type="ARBA" id="ARBA00022840"/>
    </source>
</evidence>
<dbReference type="PANTHER" id="PTHR47957">
    <property type="entry name" value="ATP-DEPENDENT HELICASE HRQ1"/>
    <property type="match status" value="1"/>
</dbReference>
<keyword evidence="6" id="KW-0378">Hydrolase</keyword>
<dbReference type="PANTHER" id="PTHR47957:SF3">
    <property type="entry name" value="ATP-DEPENDENT HELICASE HRQ1"/>
    <property type="match status" value="1"/>
</dbReference>
<keyword evidence="2" id="KW-0067">ATP-binding</keyword>
<dbReference type="Proteomes" id="UP000199628">
    <property type="component" value="Unassembled WGS sequence"/>
</dbReference>
<evidence type="ECO:0000313" key="6">
    <source>
        <dbReference type="EMBL" id="SDE48276.1"/>
    </source>
</evidence>
<dbReference type="InterPro" id="IPR011545">
    <property type="entry name" value="DEAD/DEAH_box_helicase_dom"/>
</dbReference>
<dbReference type="Pfam" id="PF00270">
    <property type="entry name" value="DEAD"/>
    <property type="match status" value="1"/>
</dbReference>
<evidence type="ECO:0000256" key="3">
    <source>
        <dbReference type="SAM" id="Coils"/>
    </source>
</evidence>
<dbReference type="PROSITE" id="PS51194">
    <property type="entry name" value="HELICASE_CTER"/>
    <property type="match status" value="1"/>
</dbReference>
<dbReference type="GO" id="GO:0043138">
    <property type="term" value="F:3'-5' DNA helicase activity"/>
    <property type="evidence" value="ECO:0007669"/>
    <property type="project" value="TreeGrafter"/>
</dbReference>
<feature type="domain" description="Helicase C-terminal" evidence="5">
    <location>
        <begin position="960"/>
        <end position="1110"/>
    </location>
</feature>
<feature type="domain" description="Helicase ATP-binding" evidence="4">
    <location>
        <begin position="84"/>
        <end position="286"/>
    </location>
</feature>
<proteinExistence type="predicted"/>
<sequence length="2099" mass="236079">MLPSILARQVERGLEEFLRGAFSPSTPGFDDIIDRFVAESENLFKGPYLSFDMPFRDGDAGRDYFPDVPLSFSPYKHQERAFARVGSGAPASTVIATGTGSGKTECFTWPILDYCLRTENEPGIKAILIYPMNALATDQARRLAAAIWKNDKLKGSVRVGLYVDVEPGSPSATMTEADVITSRDEIRRNPPDILITNYKMLDYMLVRPRDKALWAHNEPETLRYLVVDELHTFDGAQGTDLACLIRRLKARLECPKDHLCCVGTSATLGQDGTSRIISYASQVFGEPFDESAIVTEDRLTIAEYLLDKDVSEVHVPTPEQVASLIHDTDGLTPPELIARAYELWFTQGPETAIDDPQWRLDLAEKLDGHVFLQSLLRAIKGRPTAYADLLEQLKGKSYLASDDPEYLTGIIDTLTALVSHARRTKPDLIDKTGQPILLPYFSVRSQLWFRELKRIVGDLTVRPSLRYSDDLTEDALRKHLPVVHCKDCGGTGWAAISPLRGQRLEGEPKKVYEKYFGYSDRLRFVLLDKPERERQRERRFTHSARVCSDCLTYHDTAEQRAKCRSCASENLVDAYIHFPAVVRSENVHVTHDCPYCGSTDGMGILGAQSPTLLSATVSTMFASPHNDDPKLLTFSDSVQDAAHRAGFFEARSFASVFRTALRKFVSQTGQPVGLDSVLRDLPPFLRKEGDPEFVATFTPQDQQWRKDYEILLETGVLDDRSNLPSILEERLSWEAFAELSFRSQNGQTLEKAGLIGIHPEVTRVRDAARKMMVQARDKLGDGFETFTEDEWLAFLLGLIARMRQRGAVLTDLTRDFLDVGANWFALLRRSGREHKLPNMHPRAPRPVFPASRFAEGYDSVGSVGSATSWYAGWADKVFLEKHALAPASYPDLYFLAFDALEKARLVERRDMGPKFQTSVVWGLLPSEIKLWQDISALRCNRCGHAHHVPVDAENSWNGMPCTKLGCEGSMQTHDASARKAYFERIFGSARIRRVIAREHTGLLERDVRTRIEKGFMKAEQDPWDPNILSATSTLEMGIDIGDLSTLALCSVPPEQANYIQRIGRTGRRDGNSLNLTVATGRSHDLYFWAEPKEMIAGAIKTPGVHLKAFAILKRQFAAFTLDSWNRETTLGEGEGYGTLRTCFENIQLGHDKLFPLSWYRYAEDNVERLLSGFIGLFPELTAESRDTVDRLAAFARGEEGGFTAWVADEFQRIKDERDDLLRQIKRSDNETKRVRKLNPPPQDREDQLAALRLERRSLRELVKDIERKDVLGFLTEHGILPNYAFPEEGIHLKSVIYRRPQRGEDLETTVYEYARSASAGLSDFAPPSRFYAEGHQVRIDEVNLDLSEIETWRVCPDCTYMERLVGGETDKPCPSCASDSWRDSSQKRDFIRLRQVIAVTDARRARIGDDSDEREIRSFDRSLFPSFAKDAVEEAYSLADAPLPFGFEYIRQCNFREVNFGEPREGQGLFRAAGRDARGGGFQICHHCGKIQGIRRRRGEPNHKPRCPAKDSEDTDDFLKIAYLYREFPSEAIRILMPISALDADKGVQSFISGLNLGLRLHFEGKVDHLRMAMLEASEGLITRRYLYLYDSVPGGTGYLKQLMTKPEDFRAIFEKALQHMQGCSCNGDPDKDGCYRCIYAYRDASRMEKTSRSYAVSMFSAILEHWDSLESVGSIGDIKGNALLESELEAMFVARLEKMAKDAGGIFRTVTVNGKKGYFLKLGEDAQAWEVEPQVWMNERFILPVKTRADFLITPKPSSGSLKPIAIYVDGWENHYDRIASDIEKRLAIARTGDCLTWSLSYNDLDKEAASTPQQRVEHLWNPFEGHSFEGSLEKFFTSDGCAAARKCVTAPAPKVLEAYLRGETPKQWETVPQILTLVTLLAAASEKQPEKIRERVIADGGGQLADFLEELGPQSRMAMLARDGFAFLAGMPTPPDLEKSTPIVLLDDTQGNTAEAKQAWNTALRLLNLTQFSERAHVAAQSNHNMPLPHGATPGAAVDDGAWQEVYDLTAEELHPVIDALRSESVNLPIVGFELLDGSRVVGEAELAWEDQKIGIVFSEHESVFVKQGWKTFEYDSIIGDSSEFLKEIKNKMGAKV</sequence>
<keyword evidence="7" id="KW-1185">Reference proteome</keyword>
<dbReference type="OrthoDB" id="9815222at2"/>
<keyword evidence="6" id="KW-0347">Helicase</keyword>
<dbReference type="GO" id="GO:0036297">
    <property type="term" value="P:interstrand cross-link repair"/>
    <property type="evidence" value="ECO:0007669"/>
    <property type="project" value="TreeGrafter"/>
</dbReference>
<name>A0A1G7DBH9_9RHOB</name>
<dbReference type="RefSeq" id="WP_093036722.1">
    <property type="nucleotide sequence ID" value="NZ_FMZV01000020.1"/>
</dbReference>
<dbReference type="PROSITE" id="PS51192">
    <property type="entry name" value="HELICASE_ATP_BIND_1"/>
    <property type="match status" value="1"/>
</dbReference>
<dbReference type="Pfam" id="PF00271">
    <property type="entry name" value="Helicase_C"/>
    <property type="match status" value="1"/>
</dbReference>
<evidence type="ECO:0000259" key="4">
    <source>
        <dbReference type="PROSITE" id="PS51192"/>
    </source>
</evidence>
<dbReference type="GO" id="GO:0006289">
    <property type="term" value="P:nucleotide-excision repair"/>
    <property type="evidence" value="ECO:0007669"/>
    <property type="project" value="TreeGrafter"/>
</dbReference>
<feature type="coiled-coil region" evidence="3">
    <location>
        <begin position="1210"/>
        <end position="1268"/>
    </location>
</feature>
<keyword evidence="3" id="KW-0175">Coiled coil</keyword>
<dbReference type="Gene3D" id="3.40.50.300">
    <property type="entry name" value="P-loop containing nucleotide triphosphate hydrolases"/>
    <property type="match status" value="2"/>
</dbReference>
<dbReference type="Pfam" id="PF09369">
    <property type="entry name" value="MZB"/>
    <property type="match status" value="1"/>
</dbReference>
<dbReference type="EMBL" id="FMZV01000020">
    <property type="protein sequence ID" value="SDE48276.1"/>
    <property type="molecule type" value="Genomic_DNA"/>
</dbReference>
<dbReference type="InterPro" id="IPR018973">
    <property type="entry name" value="MZB"/>
</dbReference>
<evidence type="ECO:0000313" key="7">
    <source>
        <dbReference type="Proteomes" id="UP000199628"/>
    </source>
</evidence>
<accession>A0A1G7DBH9</accession>
<reference evidence="7" key="1">
    <citation type="submission" date="2016-10" db="EMBL/GenBank/DDBJ databases">
        <authorList>
            <person name="Varghese N."/>
            <person name="Submissions S."/>
        </authorList>
    </citation>
    <scope>NUCLEOTIDE SEQUENCE [LARGE SCALE GENOMIC DNA]</scope>
    <source>
        <strain evidence="7">CGMCC 1.9108</strain>
    </source>
</reference>
<dbReference type="GO" id="GO:0003676">
    <property type="term" value="F:nucleic acid binding"/>
    <property type="evidence" value="ECO:0007669"/>
    <property type="project" value="InterPro"/>
</dbReference>